<keyword evidence="2" id="KW-1185">Reference proteome</keyword>
<dbReference type="SUPFAM" id="SSF54593">
    <property type="entry name" value="Glyoxalase/Bleomycin resistance protein/Dihydroxybiphenyl dioxygenase"/>
    <property type="match status" value="1"/>
</dbReference>
<dbReference type="RefSeq" id="WP_201373730.1">
    <property type="nucleotide sequence ID" value="NZ_BNJG01000002.1"/>
</dbReference>
<gene>
    <name evidence="1" type="ORF">KSB_57890</name>
</gene>
<reference evidence="1 2" key="1">
    <citation type="journal article" date="2021" name="Int. J. Syst. Evol. Microbiol.">
        <title>Reticulibacter mediterranei gen. nov., sp. nov., within the new family Reticulibacteraceae fam. nov., and Ktedonospora formicarum gen. nov., sp. nov., Ktedonobacter robiniae sp. nov., Dictyobacter formicarum sp. nov. and Dictyobacter arantiisoli sp. nov., belonging to the class Ktedonobacteria.</title>
        <authorList>
            <person name="Yabe S."/>
            <person name="Zheng Y."/>
            <person name="Wang C.M."/>
            <person name="Sakai Y."/>
            <person name="Abe K."/>
            <person name="Yokota A."/>
            <person name="Donadio S."/>
            <person name="Cavaletti L."/>
            <person name="Monciardini P."/>
        </authorList>
    </citation>
    <scope>NUCLEOTIDE SEQUENCE [LARGE SCALE GENOMIC DNA]</scope>
    <source>
        <strain evidence="1 2">SOSP1-30</strain>
    </source>
</reference>
<evidence type="ECO:0008006" key="3">
    <source>
        <dbReference type="Google" id="ProtNLM"/>
    </source>
</evidence>
<accession>A0ABQ3UWT8</accession>
<name>A0ABQ3UWT8_9CHLR</name>
<organism evidence="1 2">
    <name type="scientific">Ktedonobacter robiniae</name>
    <dbReference type="NCBI Taxonomy" id="2778365"/>
    <lineage>
        <taxon>Bacteria</taxon>
        <taxon>Bacillati</taxon>
        <taxon>Chloroflexota</taxon>
        <taxon>Ktedonobacteria</taxon>
        <taxon>Ktedonobacterales</taxon>
        <taxon>Ktedonobacteraceae</taxon>
        <taxon>Ktedonobacter</taxon>
    </lineage>
</organism>
<dbReference type="EMBL" id="BNJG01000002">
    <property type="protein sequence ID" value="GHO57314.1"/>
    <property type="molecule type" value="Genomic_DNA"/>
</dbReference>
<evidence type="ECO:0000313" key="1">
    <source>
        <dbReference type="EMBL" id="GHO57314.1"/>
    </source>
</evidence>
<dbReference type="InterPro" id="IPR029068">
    <property type="entry name" value="Glyas_Bleomycin-R_OHBP_Dase"/>
</dbReference>
<evidence type="ECO:0000313" key="2">
    <source>
        <dbReference type="Proteomes" id="UP000654345"/>
    </source>
</evidence>
<proteinExistence type="predicted"/>
<sequence>MTSVSLGANSKMVVLASERENIQRFYRDVLGCKVDRKPQADLIWLRPDFYLGVVYENSASSVSDMLKSLWLELRTDRPEELKQQILNFGLKEIEYQDKAHFYFQAPGGQVFRLANTAEDMNLYRPHLE</sequence>
<protein>
    <recommendedName>
        <fullName evidence="3">VOC domain-containing protein</fullName>
    </recommendedName>
</protein>
<dbReference type="Proteomes" id="UP000654345">
    <property type="component" value="Unassembled WGS sequence"/>
</dbReference>
<dbReference type="Gene3D" id="3.10.180.10">
    <property type="entry name" value="2,3-Dihydroxybiphenyl 1,2-Dioxygenase, domain 1"/>
    <property type="match status" value="1"/>
</dbReference>
<comment type="caution">
    <text evidence="1">The sequence shown here is derived from an EMBL/GenBank/DDBJ whole genome shotgun (WGS) entry which is preliminary data.</text>
</comment>